<keyword evidence="1" id="KW-0175">Coiled coil</keyword>
<keyword evidence="3" id="KW-1185">Reference proteome</keyword>
<sequence length="385" mass="45061">MSRKVPHHAMCNEVYERNSPKKPQKLPSIKCKHSFRDFRCESSRGNQSSSSFIQDEERRVQERCVKMLMIKLANKEKEVEMLRCKQNVIDAQSAGRDLQQQNHQKERDLAFDQLTLRNQELQRQVQILQTQCQQHQKDSKAHHTAALEHKRLLQECEAQAKNDKKATHHILEELQKEQQQSINDRIDLRNKLHIGLQKEESLSNLVNQLEFNNSRIEGELQQLKGSYQHLQEALVQEQQKRMDAETLAKKIKIEKVALEDKQRRSMKILKVANSKATDMEKKHKRLSQGEKQLAQQLTALQSENSELKARKDRMAAQIQHLQTRLAILEGTNAVREQKLESVTSELESARKFGRDTQFRIKELLEEVVFLKNRKRLTQQMTCRAG</sequence>
<dbReference type="RefSeq" id="XP_024581521.1">
    <property type="nucleotide sequence ID" value="XM_024715865.1"/>
</dbReference>
<organism evidence="2 3">
    <name type="scientific">Plasmopara halstedii</name>
    <name type="common">Downy mildew of sunflower</name>
    <dbReference type="NCBI Taxonomy" id="4781"/>
    <lineage>
        <taxon>Eukaryota</taxon>
        <taxon>Sar</taxon>
        <taxon>Stramenopiles</taxon>
        <taxon>Oomycota</taxon>
        <taxon>Peronosporomycetes</taxon>
        <taxon>Peronosporales</taxon>
        <taxon>Peronosporaceae</taxon>
        <taxon>Plasmopara</taxon>
    </lineage>
</organism>
<evidence type="ECO:0000256" key="1">
    <source>
        <dbReference type="SAM" id="Coils"/>
    </source>
</evidence>
<feature type="coiled-coil region" evidence="1">
    <location>
        <begin position="290"/>
        <end position="331"/>
    </location>
</feature>
<dbReference type="EMBL" id="CCYD01001551">
    <property type="protein sequence ID" value="CEG45152.1"/>
    <property type="molecule type" value="Genomic_DNA"/>
</dbReference>
<dbReference type="AlphaFoldDB" id="A0A0P1ATW4"/>
<dbReference type="OrthoDB" id="128402at2759"/>
<dbReference type="GeneID" id="36396525"/>
<dbReference type="Proteomes" id="UP000054928">
    <property type="component" value="Unassembled WGS sequence"/>
</dbReference>
<accession>A0A0P1ATW4</accession>
<protein>
    <submittedName>
        <fullName evidence="2">Uncharacterized protein</fullName>
    </submittedName>
</protein>
<evidence type="ECO:0000313" key="3">
    <source>
        <dbReference type="Proteomes" id="UP000054928"/>
    </source>
</evidence>
<evidence type="ECO:0000313" key="2">
    <source>
        <dbReference type="EMBL" id="CEG45152.1"/>
    </source>
</evidence>
<dbReference type="OMA" id="EMLRCKQ"/>
<feature type="coiled-coil region" evidence="1">
    <location>
        <begin position="111"/>
        <end position="247"/>
    </location>
</feature>
<name>A0A0P1ATW4_PLAHL</name>
<proteinExistence type="predicted"/>
<reference evidence="3" key="1">
    <citation type="submission" date="2014-09" db="EMBL/GenBank/DDBJ databases">
        <authorList>
            <person name="Sharma Rahul"/>
            <person name="Thines Marco"/>
        </authorList>
    </citation>
    <scope>NUCLEOTIDE SEQUENCE [LARGE SCALE GENOMIC DNA]</scope>
</reference>